<proteinExistence type="predicted"/>
<comment type="caution">
    <text evidence="3">The sequence shown here is derived from an EMBL/GenBank/DDBJ whole genome shotgun (WGS) entry which is preliminary data.</text>
</comment>
<accession>A0ABQ5P1D1</accession>
<dbReference type="Pfam" id="PF20182">
    <property type="entry name" value="DUF6545"/>
    <property type="match status" value="1"/>
</dbReference>
<feature type="transmembrane region" description="Helical" evidence="1">
    <location>
        <begin position="73"/>
        <end position="91"/>
    </location>
</feature>
<dbReference type="RefSeq" id="WP_323448438.1">
    <property type="nucleotide sequence ID" value="NZ_BSBI01000007.1"/>
</dbReference>
<keyword evidence="1" id="KW-0472">Membrane</keyword>
<feature type="domain" description="DUF6545" evidence="2">
    <location>
        <begin position="251"/>
        <end position="393"/>
    </location>
</feature>
<organism evidence="3 4">
    <name type="scientific">Streptomyces yaizuensis</name>
    <dbReference type="NCBI Taxonomy" id="2989713"/>
    <lineage>
        <taxon>Bacteria</taxon>
        <taxon>Bacillati</taxon>
        <taxon>Actinomycetota</taxon>
        <taxon>Actinomycetes</taxon>
        <taxon>Kitasatosporales</taxon>
        <taxon>Streptomycetaceae</taxon>
        <taxon>Streptomyces</taxon>
    </lineage>
</organism>
<keyword evidence="1" id="KW-0812">Transmembrane</keyword>
<evidence type="ECO:0000313" key="3">
    <source>
        <dbReference type="EMBL" id="GLF96417.1"/>
    </source>
</evidence>
<keyword evidence="4" id="KW-1185">Reference proteome</keyword>
<evidence type="ECO:0000256" key="1">
    <source>
        <dbReference type="SAM" id="Phobius"/>
    </source>
</evidence>
<gene>
    <name evidence="3" type="ORF">SYYSPA8_18990</name>
</gene>
<name>A0ABQ5P1D1_9ACTN</name>
<dbReference type="NCBIfam" id="NF042915">
    <property type="entry name" value="MAB_1171c_fam"/>
    <property type="match status" value="1"/>
</dbReference>
<reference evidence="3 4" key="1">
    <citation type="submission" date="2022-10" db="EMBL/GenBank/DDBJ databases">
        <title>Draft genome sequence of Streptomyces sp. YSPA8.</title>
        <authorList>
            <person name="Moriuchi R."/>
            <person name="Dohra H."/>
            <person name="Yamamura H."/>
            <person name="Kodani S."/>
        </authorList>
    </citation>
    <scope>NUCLEOTIDE SEQUENCE [LARGE SCALE GENOMIC DNA]</scope>
    <source>
        <strain evidence="3 4">YSPA8</strain>
    </source>
</reference>
<evidence type="ECO:0000313" key="4">
    <source>
        <dbReference type="Proteomes" id="UP001291653"/>
    </source>
</evidence>
<feature type="transmembrane region" description="Helical" evidence="1">
    <location>
        <begin position="149"/>
        <end position="169"/>
    </location>
</feature>
<evidence type="ECO:0000259" key="2">
    <source>
        <dbReference type="Pfam" id="PF20182"/>
    </source>
</evidence>
<protein>
    <submittedName>
        <fullName evidence="3">Membrane protein</fullName>
    </submittedName>
</protein>
<keyword evidence="1" id="KW-1133">Transmembrane helix</keyword>
<sequence>MSEDAYDLVYLTVSAAASVMVVVRLVRLRVAASAPLALTTVAVFWGATAFAFGAPTVYRAVGETTGVPNLGTLLVYTSVVIYGGLAQAMALMWTPTEHAGADRERPRIRGPIVRHTLLAALLVLLFLLGRPEGPETPLTFDVDQAGDPVLLVFLLLYQTGWFTACLSVAAVCRGHLRRVGPHEGRVRRGLLCVTTGTLICSTYGITKVIAILGAATGAYRVDVLSNVVGPMASALGAQVIVAGFCYPVLAKWLTDRRDYRQLAPLWRAIVRDHAPRQVLAPAGPLLGRVALGSTGFLLTRRIIEITDAQRSLHPYLSPAEAAAVAGGAERHRLSGADLRAAQDAAGLLAAADRARTGGARAARPPGPAGPGLLATDADARVERDHLVRIARHLDHPAVREAAGRPG</sequence>
<dbReference type="InterPro" id="IPR050039">
    <property type="entry name" value="MAB_1171c-like"/>
</dbReference>
<feature type="transmembrane region" description="Helical" evidence="1">
    <location>
        <begin position="112"/>
        <end position="129"/>
    </location>
</feature>
<dbReference type="InterPro" id="IPR046675">
    <property type="entry name" value="DUF6545"/>
</dbReference>
<dbReference type="Proteomes" id="UP001291653">
    <property type="component" value="Unassembled WGS sequence"/>
</dbReference>
<feature type="transmembrane region" description="Helical" evidence="1">
    <location>
        <begin position="227"/>
        <end position="250"/>
    </location>
</feature>
<feature type="transmembrane region" description="Helical" evidence="1">
    <location>
        <begin position="190"/>
        <end position="215"/>
    </location>
</feature>
<dbReference type="EMBL" id="BSBI01000007">
    <property type="protein sequence ID" value="GLF96417.1"/>
    <property type="molecule type" value="Genomic_DNA"/>
</dbReference>
<feature type="transmembrane region" description="Helical" evidence="1">
    <location>
        <begin position="6"/>
        <end position="26"/>
    </location>
</feature>
<feature type="transmembrane region" description="Helical" evidence="1">
    <location>
        <begin position="33"/>
        <end position="53"/>
    </location>
</feature>